<organism evidence="2 3">
    <name type="scientific">Ophiocordyceps australis</name>
    <dbReference type="NCBI Taxonomy" id="1399860"/>
    <lineage>
        <taxon>Eukaryota</taxon>
        <taxon>Fungi</taxon>
        <taxon>Dikarya</taxon>
        <taxon>Ascomycota</taxon>
        <taxon>Pezizomycotina</taxon>
        <taxon>Sordariomycetes</taxon>
        <taxon>Hypocreomycetidae</taxon>
        <taxon>Hypocreales</taxon>
        <taxon>Ophiocordycipitaceae</taxon>
        <taxon>Ophiocordyceps</taxon>
    </lineage>
</organism>
<dbReference type="OrthoDB" id="1873458at2759"/>
<comment type="caution">
    <text evidence="2">The sequence shown here is derived from an EMBL/GenBank/DDBJ whole genome shotgun (WGS) entry which is preliminary data.</text>
</comment>
<evidence type="ECO:0000256" key="1">
    <source>
        <dbReference type="SAM" id="MobiDB-lite"/>
    </source>
</evidence>
<accession>A0A2C5YPB7</accession>
<protein>
    <submittedName>
        <fullName evidence="2">Uncharacterized protein</fullName>
    </submittedName>
</protein>
<sequence>MLKRWPAVKSATEARPAGRHGSTLVPVAVLAPCCLLLAKQDSVAAVAAVASASPAASASPVPPPPWRHPEHHAEHRLDHHHHHHQHQHRFQQQQQHQQLRHPLPSIISLPATTLLSSHNPSANPSPAAPFASSPLARPTLNPFPVPGAAQPTLVYCFAIHVANPDRSGLDSPYKAAQSSSWPVLPAASSFPLLAAWLCSSPSSPLHNQACA</sequence>
<feature type="region of interest" description="Disordered" evidence="1">
    <location>
        <begin position="55"/>
        <end position="99"/>
    </location>
</feature>
<evidence type="ECO:0000313" key="3">
    <source>
        <dbReference type="Proteomes" id="UP000224854"/>
    </source>
</evidence>
<dbReference type="EMBL" id="NJEU01001063">
    <property type="protein sequence ID" value="PHH68761.1"/>
    <property type="molecule type" value="Genomic_DNA"/>
</dbReference>
<evidence type="ECO:0000313" key="2">
    <source>
        <dbReference type="EMBL" id="PHH68761.1"/>
    </source>
</evidence>
<feature type="compositionally biased region" description="Low complexity" evidence="1">
    <location>
        <begin position="90"/>
        <end position="99"/>
    </location>
</feature>
<proteinExistence type="predicted"/>
<dbReference type="AlphaFoldDB" id="A0A2C5YPB7"/>
<dbReference type="Proteomes" id="UP000224854">
    <property type="component" value="Unassembled WGS sequence"/>
</dbReference>
<feature type="compositionally biased region" description="Basic and acidic residues" evidence="1">
    <location>
        <begin position="67"/>
        <end position="77"/>
    </location>
</feature>
<feature type="compositionally biased region" description="Basic residues" evidence="1">
    <location>
        <begin position="78"/>
        <end position="89"/>
    </location>
</feature>
<name>A0A2C5YPB7_9HYPO</name>
<gene>
    <name evidence="2" type="ORF">CDD82_295</name>
</gene>
<reference evidence="2 3" key="1">
    <citation type="submission" date="2017-06" db="EMBL/GenBank/DDBJ databases">
        <title>Ant-infecting Ophiocordyceps genomes reveal a high diversity of potential behavioral manipulation genes and a possible major role for enterotoxins.</title>
        <authorList>
            <person name="De Bekker C."/>
            <person name="Evans H.C."/>
            <person name="Brachmann A."/>
            <person name="Hughes D.P."/>
        </authorList>
    </citation>
    <scope>NUCLEOTIDE SEQUENCE [LARGE SCALE GENOMIC DNA]</scope>
    <source>
        <strain evidence="2 3">1348a</strain>
    </source>
</reference>
<keyword evidence="3" id="KW-1185">Reference proteome</keyword>